<proteinExistence type="predicted"/>
<reference evidence="2 3" key="1">
    <citation type="submission" date="2024-01" db="EMBL/GenBank/DDBJ databases">
        <title>The genomes of 5 underutilized Papilionoideae crops provide insights into root nodulation and disease resistanc.</title>
        <authorList>
            <person name="Jiang F."/>
        </authorList>
    </citation>
    <scope>NUCLEOTIDE SEQUENCE [LARGE SCALE GENOMIC DNA]</scope>
    <source>
        <strain evidence="2">LVBAO_FW01</strain>
        <tissue evidence="2">Leaves</tissue>
    </source>
</reference>
<accession>A0AAN9LQW8</accession>
<protein>
    <submittedName>
        <fullName evidence="2">Uncharacterized protein</fullName>
    </submittedName>
</protein>
<gene>
    <name evidence="2" type="ORF">VNO77_19077</name>
</gene>
<organism evidence="2 3">
    <name type="scientific">Canavalia gladiata</name>
    <name type="common">Sword bean</name>
    <name type="synonym">Dolichos gladiatus</name>
    <dbReference type="NCBI Taxonomy" id="3824"/>
    <lineage>
        <taxon>Eukaryota</taxon>
        <taxon>Viridiplantae</taxon>
        <taxon>Streptophyta</taxon>
        <taxon>Embryophyta</taxon>
        <taxon>Tracheophyta</taxon>
        <taxon>Spermatophyta</taxon>
        <taxon>Magnoliopsida</taxon>
        <taxon>eudicotyledons</taxon>
        <taxon>Gunneridae</taxon>
        <taxon>Pentapetalae</taxon>
        <taxon>rosids</taxon>
        <taxon>fabids</taxon>
        <taxon>Fabales</taxon>
        <taxon>Fabaceae</taxon>
        <taxon>Papilionoideae</taxon>
        <taxon>50 kb inversion clade</taxon>
        <taxon>NPAAA clade</taxon>
        <taxon>indigoferoid/millettioid clade</taxon>
        <taxon>Phaseoleae</taxon>
        <taxon>Canavalia</taxon>
    </lineage>
</organism>
<evidence type="ECO:0000313" key="3">
    <source>
        <dbReference type="Proteomes" id="UP001367508"/>
    </source>
</evidence>
<sequence length="165" mass="18073">MANATLKLDHKPTADKSQGSKGGGCLLEQQNRRPSTRTVACCRSGPMCTPDYPWTSRNVIEPETCSCLSQVSSKREKEKVTYLACPWRRGAAMPIHDHDGGDPTSQRRSMGWSVLMEIHRDGPSPCEARHPFSVATLHGRRDLSEGREHSLSLVAAHVDGGPAKL</sequence>
<dbReference type="EMBL" id="JAYMYQ010000004">
    <property type="protein sequence ID" value="KAK7338467.1"/>
    <property type="molecule type" value="Genomic_DNA"/>
</dbReference>
<keyword evidence="3" id="KW-1185">Reference proteome</keyword>
<feature type="region of interest" description="Disordered" evidence="1">
    <location>
        <begin position="1"/>
        <end position="31"/>
    </location>
</feature>
<evidence type="ECO:0000313" key="2">
    <source>
        <dbReference type="EMBL" id="KAK7338467.1"/>
    </source>
</evidence>
<name>A0AAN9LQW8_CANGL</name>
<dbReference type="AlphaFoldDB" id="A0AAN9LQW8"/>
<dbReference type="Proteomes" id="UP001367508">
    <property type="component" value="Unassembled WGS sequence"/>
</dbReference>
<evidence type="ECO:0000256" key="1">
    <source>
        <dbReference type="SAM" id="MobiDB-lite"/>
    </source>
</evidence>
<comment type="caution">
    <text evidence="2">The sequence shown here is derived from an EMBL/GenBank/DDBJ whole genome shotgun (WGS) entry which is preliminary data.</text>
</comment>